<proteinExistence type="predicted"/>
<organism evidence="1">
    <name type="scientific">Arion vulgaris</name>
    <dbReference type="NCBI Taxonomy" id="1028688"/>
    <lineage>
        <taxon>Eukaryota</taxon>
        <taxon>Metazoa</taxon>
        <taxon>Spiralia</taxon>
        <taxon>Lophotrochozoa</taxon>
        <taxon>Mollusca</taxon>
        <taxon>Gastropoda</taxon>
        <taxon>Heterobranchia</taxon>
        <taxon>Euthyneura</taxon>
        <taxon>Panpulmonata</taxon>
        <taxon>Eupulmonata</taxon>
        <taxon>Stylommatophora</taxon>
        <taxon>Helicina</taxon>
        <taxon>Arionoidea</taxon>
        <taxon>Arionidae</taxon>
        <taxon>Arion</taxon>
    </lineage>
</organism>
<dbReference type="AlphaFoldDB" id="A0A0B7B468"/>
<accession>A0A0B7B468</accession>
<evidence type="ECO:0000313" key="1">
    <source>
        <dbReference type="EMBL" id="CEK88134.1"/>
    </source>
</evidence>
<gene>
    <name evidence="1" type="primary">ORF163409</name>
</gene>
<dbReference type="EMBL" id="HACG01041269">
    <property type="protein sequence ID" value="CEK88134.1"/>
    <property type="molecule type" value="Transcribed_RNA"/>
</dbReference>
<reference evidence="1" key="1">
    <citation type="submission" date="2014-12" db="EMBL/GenBank/DDBJ databases">
        <title>Insight into the proteome of Arion vulgaris.</title>
        <authorList>
            <person name="Aradska J."/>
            <person name="Bulat T."/>
            <person name="Smidak R."/>
            <person name="Sarate P."/>
            <person name="Gangsoo J."/>
            <person name="Sialana F."/>
            <person name="Bilban M."/>
            <person name="Lubec G."/>
        </authorList>
    </citation>
    <scope>NUCLEOTIDE SEQUENCE</scope>
    <source>
        <tissue evidence="1">Skin</tissue>
    </source>
</reference>
<protein>
    <submittedName>
        <fullName evidence="1">Uncharacterized protein</fullName>
    </submittedName>
</protein>
<sequence length="80" mass="9254">MITFKTHTNILPNMKMDSFKSGELTESHSTSSTNIEWRMLSKKAHIVLNTTSKILDRYWNEHVELGLESTTDMAGYMFIL</sequence>
<name>A0A0B7B468_9EUPU</name>